<name>Q4H4G1_NIACI</name>
<reference evidence="1" key="2">
    <citation type="journal article" date="2005" name="J. Antibiot.">
        <title>Extended sequence and functional analysis of the butirosin biosynthetic gene cluster in Bacillus circulans SANK 72073.</title>
        <authorList>
            <person name="Kudo F."/>
            <person name="Numakura M."/>
            <person name="Tamegai H."/>
            <person name="Yamamoto H."/>
            <person name="Eguchi T."/>
            <person name="Kakinuma K."/>
        </authorList>
    </citation>
    <scope>NUCLEOTIDE SEQUENCE</scope>
</reference>
<protein>
    <submittedName>
        <fullName evidence="1">BtrT</fullName>
    </submittedName>
</protein>
<accession>Q4H4G1</accession>
<evidence type="ECO:0000313" key="1">
    <source>
        <dbReference type="EMBL" id="BAE07060.1"/>
    </source>
</evidence>
<dbReference type="AlphaFoldDB" id="Q4H4G1"/>
<dbReference type="EMBL" id="AB097196">
    <property type="protein sequence ID" value="BAE07060.1"/>
    <property type="molecule type" value="Genomic_DNA"/>
</dbReference>
<organism evidence="1">
    <name type="scientific">Niallia circulans</name>
    <name type="common">Bacillus circulans</name>
    <dbReference type="NCBI Taxonomy" id="1397"/>
    <lineage>
        <taxon>Bacteria</taxon>
        <taxon>Bacillati</taxon>
        <taxon>Bacillota</taxon>
        <taxon>Bacilli</taxon>
        <taxon>Bacillales</taxon>
        <taxon>Bacillaceae</taxon>
        <taxon>Niallia</taxon>
    </lineage>
</organism>
<reference evidence="1" key="1">
    <citation type="journal article" date="2000" name="J. Antibiot.">
        <title>Butirosin-biosynthetic gene cluster from Bacillus circulans.</title>
        <authorList>
            <person name="Ota Y."/>
            <person name="Tamegai H."/>
            <person name="Kudo F."/>
            <person name="Kuriki H."/>
            <person name="Koike-Takeshita A."/>
            <person name="Eguchi T."/>
            <person name="Kakinuma K."/>
        </authorList>
    </citation>
    <scope>NUCLEOTIDE SEQUENCE</scope>
</reference>
<gene>
    <name evidence="1" type="primary">btrT</name>
</gene>
<sequence length="77" mass="8494">MQAIGSTLSEMNLCSGVLRIKTLHIMRGTIRANFLPFIVIKCRLGYRQAIGTKEAEENDPVVSSVLFVVTQALFPAK</sequence>
<proteinExistence type="predicted"/>